<dbReference type="GO" id="GO:0098046">
    <property type="term" value="C:type V protein secretion system complex"/>
    <property type="evidence" value="ECO:0007669"/>
    <property type="project" value="TreeGrafter"/>
</dbReference>
<organism evidence="4 5">
    <name type="scientific">Labilibaculum filiforme</name>
    <dbReference type="NCBI Taxonomy" id="1940526"/>
    <lineage>
        <taxon>Bacteria</taxon>
        <taxon>Pseudomonadati</taxon>
        <taxon>Bacteroidota</taxon>
        <taxon>Bacteroidia</taxon>
        <taxon>Marinilabiliales</taxon>
        <taxon>Marinifilaceae</taxon>
        <taxon>Labilibaculum</taxon>
    </lineage>
</organism>
<evidence type="ECO:0000313" key="4">
    <source>
        <dbReference type="EMBL" id="PKQ64337.1"/>
    </source>
</evidence>
<accession>A0A2N3I231</accession>
<keyword evidence="2" id="KW-0472">Membrane</keyword>
<proteinExistence type="predicted"/>
<dbReference type="EMBL" id="MVDD01000003">
    <property type="protein sequence ID" value="PKQ64337.1"/>
    <property type="molecule type" value="Genomic_DNA"/>
</dbReference>
<protein>
    <recommendedName>
        <fullName evidence="3">Bacterial surface antigen (D15) domain-containing protein</fullName>
    </recommendedName>
</protein>
<dbReference type="GO" id="GO:0008320">
    <property type="term" value="F:protein transmembrane transporter activity"/>
    <property type="evidence" value="ECO:0007669"/>
    <property type="project" value="TreeGrafter"/>
</dbReference>
<dbReference type="InterPro" id="IPR000184">
    <property type="entry name" value="Bac_surfAg_D15"/>
</dbReference>
<evidence type="ECO:0000256" key="2">
    <source>
        <dbReference type="ARBA" id="ARBA00023136"/>
    </source>
</evidence>
<gene>
    <name evidence="4" type="ORF">BZG02_05840</name>
</gene>
<comment type="caution">
    <text evidence="4">The sequence shown here is derived from an EMBL/GenBank/DDBJ whole genome shotgun (WGS) entry which is preliminary data.</text>
</comment>
<dbReference type="GO" id="GO:0019867">
    <property type="term" value="C:outer membrane"/>
    <property type="evidence" value="ECO:0007669"/>
    <property type="project" value="InterPro"/>
</dbReference>
<evidence type="ECO:0000256" key="1">
    <source>
        <dbReference type="ARBA" id="ARBA00004370"/>
    </source>
</evidence>
<reference evidence="4 5" key="1">
    <citation type="journal article" date="2017" name="Front. Microbiol.">
        <title>Labilibaculum manganireducens gen. nov., sp. nov. and Labilibaculum filiforme sp. nov., Novel Bacteroidetes Isolated from Subsurface Sediments of the Baltic Sea.</title>
        <authorList>
            <person name="Vandieken V."/>
            <person name="Marshall I.P."/>
            <person name="Niemann H."/>
            <person name="Engelen B."/>
            <person name="Cypionka H."/>
        </authorList>
    </citation>
    <scope>NUCLEOTIDE SEQUENCE [LARGE SCALE GENOMIC DNA]</scope>
    <source>
        <strain evidence="4 5">59.16B</strain>
    </source>
</reference>
<keyword evidence="5" id="KW-1185">Reference proteome</keyword>
<evidence type="ECO:0000313" key="5">
    <source>
        <dbReference type="Proteomes" id="UP000233535"/>
    </source>
</evidence>
<dbReference type="Gene3D" id="2.40.160.50">
    <property type="entry name" value="membrane protein fhac: a member of the omp85/tpsb transporter family"/>
    <property type="match status" value="1"/>
</dbReference>
<dbReference type="RefSeq" id="WP_101260479.1">
    <property type="nucleotide sequence ID" value="NZ_MVDD01000003.1"/>
</dbReference>
<dbReference type="GO" id="GO:0046819">
    <property type="term" value="P:protein secretion by the type V secretion system"/>
    <property type="evidence" value="ECO:0007669"/>
    <property type="project" value="TreeGrafter"/>
</dbReference>
<name>A0A2N3I231_9BACT</name>
<dbReference type="InterPro" id="IPR029052">
    <property type="entry name" value="Metallo-depent_PP-like"/>
</dbReference>
<dbReference type="OrthoDB" id="333971at2"/>
<dbReference type="InterPro" id="IPR051544">
    <property type="entry name" value="TPS_OM_transporter"/>
</dbReference>
<dbReference type="SUPFAM" id="SSF56300">
    <property type="entry name" value="Metallo-dependent phosphatases"/>
    <property type="match status" value="1"/>
</dbReference>
<dbReference type="Pfam" id="PF01103">
    <property type="entry name" value="Omp85"/>
    <property type="match status" value="1"/>
</dbReference>
<sequence>MKRILLYISVFISVNTVFAQKMELPKAPDSILLDHSIFFIGDIGEAAIVDPNIKMLKSQMNEVGSKGTLVFLGNTVSKGYLEDEIDDIETGDPTLVKLLNSVKDFKGELIFIPGEKEWNEGRRRGWEALLNLETFVEDYLGRGDVFLPSGGCPGPVEIDLTDEVVLLIVDSQWWLHLGNKPETECDLESNDDFLILLNDAIKRNKNKKIVFATHHPMYSAGKHAGNFAFPGPVEIYRKLFGTPQDFAYPFYKQMRYMSHKVGVGYDNIINVAAHDNSLQFTKKDDSFFVVSGSGSKSDYVSKNKMDVAIREVGFSRINFYSNDEVWLEFWSVGADGDQEAHLAFREKLYTKQVPTEEDLINKYKEINYSDSTITIAASTVYETDKKLKIQLLGQNYRKDWATPISVPVFDIATEKGGLKIIKRGGGQQTRSLRLKAKDGKQYVLRSVEKYTEKAIPDGMEGTFAAKIVQDGISESYPYAALAVPKMAKAVGVYHTNPKIVYVPDDPRLGIYQDGFKNELFLFEERPNGDMSDMDNFGNAEDVLGTDKLLEKRFKNTDLEIDETAVLRSRLFDIFINDWDRHDDQWRWATFKKDGKTYARPIPRDRDQAFFYSDGAIPWLIRRKWAMPKFQSFDSIVDNVVGLGFNARYFDRNFLQSKGRKDWIEMAQELQSKLSDELIRESVKGLPKEVYAISGEEIIQKLIARRDKLPDLAEEFYDFLAKEVDIVGTNDRESFEINWMENGQLTVDSYRLSKKGNKKELLYSRTFNKDETNEVRIFGLGDKDKFEAYGNAENGVKLRIVGGKGKDKFKLYDTEKQNLLIYDKSNTSIKGDGAYKKRFGKSSEVNTYDRKSFKYDVVSPGANLNFVSDDGLVLGAGVNLKSQGFKKEPYGSYHKFIINYAFAYPSVELKYSGEFKQVFRKTDFLASIHYNTPNFQGNYFGLGNETVNYKSDDGVYNRIRMAQFFIHPQFKREFGENLTVSIGSFYQQLELKATPNRFVSDFANSENDLNPLTDFNTRRYIGLSFGYLWDSRDNAILPSRGIYWTSSWKYYKGLEQHDHDFHKMETDMRMYLSFGRPQRTILAMRAGAAHNSSGYSFYQANKLGLKSNLRGYKQDRFAGDDMLYQNTDLRFRLARFKSYFLGGEVGVLGFNDFGRVWVDNESSDKWHHGYGGGIWLAPYKLMVITANFSHSKEDDIVSIEFKYLF</sequence>
<dbReference type="Proteomes" id="UP000233535">
    <property type="component" value="Unassembled WGS sequence"/>
</dbReference>
<dbReference type="Gene3D" id="3.60.21.10">
    <property type="match status" value="1"/>
</dbReference>
<dbReference type="AlphaFoldDB" id="A0A2N3I231"/>
<evidence type="ECO:0000259" key="3">
    <source>
        <dbReference type="Pfam" id="PF01103"/>
    </source>
</evidence>
<comment type="subcellular location">
    <subcellularLocation>
        <location evidence="1">Membrane</location>
    </subcellularLocation>
</comment>
<feature type="domain" description="Bacterial surface antigen (D15)" evidence="3">
    <location>
        <begin position="920"/>
        <end position="1168"/>
    </location>
</feature>
<dbReference type="PANTHER" id="PTHR34597">
    <property type="entry name" value="SLR1661 PROTEIN"/>
    <property type="match status" value="1"/>
</dbReference>
<dbReference type="PANTHER" id="PTHR34597:SF3">
    <property type="entry name" value="OUTER MEMBRANE TRANSPORTER CDIB"/>
    <property type="match status" value="1"/>
</dbReference>